<feature type="transmembrane region" description="Helical" evidence="13">
    <location>
        <begin position="322"/>
        <end position="341"/>
    </location>
</feature>
<feature type="transmembrane region" description="Helical" evidence="13">
    <location>
        <begin position="228"/>
        <end position="246"/>
    </location>
</feature>
<evidence type="ECO:0000256" key="6">
    <source>
        <dbReference type="ARBA" id="ARBA00022826"/>
    </source>
</evidence>
<accession>A0A158Q2S2</accession>
<evidence type="ECO:0000256" key="12">
    <source>
        <dbReference type="RuleBase" id="RU003857"/>
    </source>
</evidence>
<evidence type="ECO:0000256" key="7">
    <source>
        <dbReference type="ARBA" id="ARBA00022958"/>
    </source>
</evidence>
<sequence length="411" mass="47837">MDEEMEVQGFKKYAKLILPHVGLVVLTCAYTILGALIFYSVEHPNEMLTKRHQLDMIYNRQEEFVNSLLKLSQSNETRSEIWIKLTHEHMHNMSDHLFTAFEKFFLTSTEVRMNDTIQIWSFSTSIFFAVTVVTTIGYGNPVPVTRFGRMMCIVFSLFGIPLTLVTIADIGKFLSEHLIWIYGHYLRLKKKMLRMHKRRHRQERVCEQCQRQGISAGMQLIEEQRIPAFLVLTILVLYTALGGILMSHLEPWSFFTSFYWSFITMTTVGFGDLMPRRDAYMYVILLYIILGLAITTMCIDLVGVQYIRKIHYFGRKIQDARSALAVVGGKVVLVSELYSNLIQKRAKYQSREAFIIENLYITKHIIPFIPSDIRWIRYIDQNTDSLSSSSTSLEVQSCRFCHSRFSISHHT</sequence>
<feature type="domain" description="Potassium channel" evidence="14">
    <location>
        <begin position="108"/>
        <end position="175"/>
    </location>
</feature>
<feature type="transmembrane region" description="Helical" evidence="13">
    <location>
        <begin position="280"/>
        <end position="302"/>
    </location>
</feature>
<organism evidence="16 18">
    <name type="scientific">Dracunculus medinensis</name>
    <name type="common">Guinea worm</name>
    <dbReference type="NCBI Taxonomy" id="318479"/>
    <lineage>
        <taxon>Eukaryota</taxon>
        <taxon>Metazoa</taxon>
        <taxon>Ecdysozoa</taxon>
        <taxon>Nematoda</taxon>
        <taxon>Chromadorea</taxon>
        <taxon>Rhabditida</taxon>
        <taxon>Spirurina</taxon>
        <taxon>Dracunculoidea</taxon>
        <taxon>Dracunculidae</taxon>
        <taxon>Dracunculus</taxon>
    </lineage>
</organism>
<keyword evidence="7" id="KW-0630">Potassium</keyword>
<dbReference type="GO" id="GO:0015271">
    <property type="term" value="F:outward rectifier potassium channel activity"/>
    <property type="evidence" value="ECO:0007669"/>
    <property type="project" value="TreeGrafter"/>
</dbReference>
<dbReference type="OrthoDB" id="297496at2759"/>
<dbReference type="Gene3D" id="1.10.287.70">
    <property type="match status" value="1"/>
</dbReference>
<evidence type="ECO:0000313" key="15">
    <source>
        <dbReference type="EMBL" id="VDN55129.1"/>
    </source>
</evidence>
<evidence type="ECO:0000259" key="14">
    <source>
        <dbReference type="Pfam" id="PF07885"/>
    </source>
</evidence>
<dbReference type="PRINTS" id="PR01333">
    <property type="entry name" value="2POREKCHANEL"/>
</dbReference>
<dbReference type="GO" id="GO:0005886">
    <property type="term" value="C:plasma membrane"/>
    <property type="evidence" value="ECO:0007669"/>
    <property type="project" value="TreeGrafter"/>
</dbReference>
<keyword evidence="3 12" id="KW-0813">Transport</keyword>
<dbReference type="PANTHER" id="PTHR11003">
    <property type="entry name" value="POTASSIUM CHANNEL, SUBFAMILY K"/>
    <property type="match status" value="1"/>
</dbReference>
<evidence type="ECO:0000256" key="2">
    <source>
        <dbReference type="ARBA" id="ARBA00006666"/>
    </source>
</evidence>
<evidence type="ECO:0000256" key="4">
    <source>
        <dbReference type="ARBA" id="ARBA00022538"/>
    </source>
</evidence>
<protein>
    <submittedName>
        <fullName evidence="18">TWiK family of potassium channels protein 7</fullName>
    </submittedName>
</protein>
<evidence type="ECO:0000256" key="3">
    <source>
        <dbReference type="ARBA" id="ARBA00022448"/>
    </source>
</evidence>
<keyword evidence="11 12" id="KW-0407">Ion channel</keyword>
<dbReference type="Proteomes" id="UP000038040">
    <property type="component" value="Unplaced"/>
</dbReference>
<evidence type="ECO:0000256" key="11">
    <source>
        <dbReference type="ARBA" id="ARBA00023303"/>
    </source>
</evidence>
<feature type="transmembrane region" description="Helical" evidence="13">
    <location>
        <begin position="117"/>
        <end position="138"/>
    </location>
</feature>
<dbReference type="InterPro" id="IPR003280">
    <property type="entry name" value="2pore_dom_K_chnl"/>
</dbReference>
<dbReference type="Pfam" id="PF07885">
    <property type="entry name" value="Ion_trans_2"/>
    <property type="match status" value="2"/>
</dbReference>
<reference evidence="18" key="1">
    <citation type="submission" date="2016-04" db="UniProtKB">
        <authorList>
            <consortium name="WormBaseParasite"/>
        </authorList>
    </citation>
    <scope>IDENTIFICATION</scope>
</reference>
<feature type="transmembrane region" description="Helical" evidence="13">
    <location>
        <begin position="21"/>
        <end position="41"/>
    </location>
</feature>
<keyword evidence="10 13" id="KW-0472">Membrane</keyword>
<comment type="subcellular location">
    <subcellularLocation>
        <location evidence="1">Membrane</location>
        <topology evidence="1">Multi-pass membrane protein</topology>
    </subcellularLocation>
</comment>
<keyword evidence="6" id="KW-0631">Potassium channel</keyword>
<keyword evidence="8 13" id="KW-1133">Transmembrane helix</keyword>
<dbReference type="WBParaSite" id="DME_0000074201-mRNA-1">
    <property type="protein sequence ID" value="DME_0000074201-mRNA-1"/>
    <property type="gene ID" value="DME_0000074201"/>
</dbReference>
<dbReference type="Proteomes" id="UP000274756">
    <property type="component" value="Unassembled WGS sequence"/>
</dbReference>
<comment type="similarity">
    <text evidence="2 12">Belongs to the two pore domain potassium channel (TC 1.A.1.8) family.</text>
</comment>
<keyword evidence="4" id="KW-0633">Potassium transport</keyword>
<dbReference type="EMBL" id="UYYG01001151">
    <property type="protein sequence ID" value="VDN55129.1"/>
    <property type="molecule type" value="Genomic_DNA"/>
</dbReference>
<dbReference type="InterPro" id="IPR013099">
    <property type="entry name" value="K_chnl_dom"/>
</dbReference>
<gene>
    <name evidence="15" type="ORF">DME_LOCUS5102</name>
</gene>
<feature type="domain" description="Potassium channel" evidence="14">
    <location>
        <begin position="234"/>
        <end position="304"/>
    </location>
</feature>
<dbReference type="SUPFAM" id="SSF81324">
    <property type="entry name" value="Voltage-gated potassium channels"/>
    <property type="match status" value="2"/>
</dbReference>
<keyword evidence="5 12" id="KW-0812">Transmembrane</keyword>
<feature type="transmembrane region" description="Helical" evidence="13">
    <location>
        <begin position="252"/>
        <end position="273"/>
    </location>
</feature>
<dbReference type="InterPro" id="IPR003092">
    <property type="entry name" value="2pore_dom_K_chnl_TASK"/>
</dbReference>
<evidence type="ECO:0000256" key="1">
    <source>
        <dbReference type="ARBA" id="ARBA00004141"/>
    </source>
</evidence>
<evidence type="ECO:0000313" key="16">
    <source>
        <dbReference type="Proteomes" id="UP000038040"/>
    </source>
</evidence>
<reference evidence="15 17" key="2">
    <citation type="submission" date="2018-11" db="EMBL/GenBank/DDBJ databases">
        <authorList>
            <consortium name="Pathogen Informatics"/>
        </authorList>
    </citation>
    <scope>NUCLEOTIDE SEQUENCE [LARGE SCALE GENOMIC DNA]</scope>
</reference>
<evidence type="ECO:0000256" key="10">
    <source>
        <dbReference type="ARBA" id="ARBA00023136"/>
    </source>
</evidence>
<evidence type="ECO:0000313" key="17">
    <source>
        <dbReference type="Proteomes" id="UP000274756"/>
    </source>
</evidence>
<feature type="transmembrane region" description="Helical" evidence="13">
    <location>
        <begin position="150"/>
        <end position="167"/>
    </location>
</feature>
<evidence type="ECO:0000313" key="18">
    <source>
        <dbReference type="WBParaSite" id="DME_0000074201-mRNA-1"/>
    </source>
</evidence>
<dbReference type="PRINTS" id="PR01095">
    <property type="entry name" value="TASKCHANNEL"/>
</dbReference>
<evidence type="ECO:0000256" key="13">
    <source>
        <dbReference type="SAM" id="Phobius"/>
    </source>
</evidence>
<dbReference type="GO" id="GO:0030322">
    <property type="term" value="P:stabilization of membrane potential"/>
    <property type="evidence" value="ECO:0007669"/>
    <property type="project" value="TreeGrafter"/>
</dbReference>
<keyword evidence="17" id="KW-1185">Reference proteome</keyword>
<evidence type="ECO:0000256" key="5">
    <source>
        <dbReference type="ARBA" id="ARBA00022692"/>
    </source>
</evidence>
<keyword evidence="9 12" id="KW-0406">Ion transport</keyword>
<proteinExistence type="inferred from homology"/>
<dbReference type="STRING" id="318479.A0A158Q2S2"/>
<dbReference type="GO" id="GO:0022841">
    <property type="term" value="F:potassium ion leak channel activity"/>
    <property type="evidence" value="ECO:0007669"/>
    <property type="project" value="TreeGrafter"/>
</dbReference>
<name>A0A158Q2S2_DRAME</name>
<dbReference type="PANTHER" id="PTHR11003:SF333">
    <property type="entry name" value="TWIK FAMILY OF POTASSIUM CHANNELS PROTEIN 7"/>
    <property type="match status" value="1"/>
</dbReference>
<evidence type="ECO:0000256" key="8">
    <source>
        <dbReference type="ARBA" id="ARBA00022989"/>
    </source>
</evidence>
<evidence type="ECO:0000256" key="9">
    <source>
        <dbReference type="ARBA" id="ARBA00023065"/>
    </source>
</evidence>
<dbReference type="AlphaFoldDB" id="A0A158Q2S2"/>